<organism evidence="7 8">
    <name type="scientific">Stecheria intestinalis</name>
    <dbReference type="NCBI Taxonomy" id="2606630"/>
    <lineage>
        <taxon>Bacteria</taxon>
        <taxon>Bacillati</taxon>
        <taxon>Bacillota</taxon>
        <taxon>Erysipelotrichia</taxon>
        <taxon>Erysipelotrichales</taxon>
        <taxon>Erysipelotrichaceae</taxon>
        <taxon>Stecheria</taxon>
    </lineage>
</organism>
<feature type="transmembrane region" description="Helical" evidence="6">
    <location>
        <begin position="21"/>
        <end position="38"/>
    </location>
</feature>
<proteinExistence type="predicted"/>
<dbReference type="PANTHER" id="PTHR30482:SF10">
    <property type="entry name" value="HIGH-AFFINITY BRANCHED-CHAIN AMINO ACID TRANSPORT PROTEIN BRAE"/>
    <property type="match status" value="1"/>
</dbReference>
<evidence type="ECO:0000256" key="2">
    <source>
        <dbReference type="ARBA" id="ARBA00022475"/>
    </source>
</evidence>
<keyword evidence="4 6" id="KW-1133">Transmembrane helix</keyword>
<evidence type="ECO:0000256" key="3">
    <source>
        <dbReference type="ARBA" id="ARBA00022692"/>
    </source>
</evidence>
<feature type="transmembrane region" description="Helical" evidence="6">
    <location>
        <begin position="77"/>
        <end position="98"/>
    </location>
</feature>
<keyword evidence="3 6" id="KW-0812">Transmembrane</keyword>
<gene>
    <name evidence="7" type="ORF">FYJ51_06575</name>
</gene>
<name>A0A7X2NSZ1_9FIRM</name>
<dbReference type="CDD" id="cd06581">
    <property type="entry name" value="TM_PBP1_LivM_like"/>
    <property type="match status" value="1"/>
</dbReference>
<dbReference type="GO" id="GO:0015658">
    <property type="term" value="F:branched-chain amino acid transmembrane transporter activity"/>
    <property type="evidence" value="ECO:0007669"/>
    <property type="project" value="InterPro"/>
</dbReference>
<keyword evidence="2" id="KW-1003">Cell membrane</keyword>
<feature type="transmembrane region" description="Helical" evidence="6">
    <location>
        <begin position="44"/>
        <end position="65"/>
    </location>
</feature>
<keyword evidence="8" id="KW-1185">Reference proteome</keyword>
<evidence type="ECO:0000256" key="6">
    <source>
        <dbReference type="SAM" id="Phobius"/>
    </source>
</evidence>
<accession>A0A7X2NSZ1</accession>
<feature type="transmembrane region" description="Helical" evidence="6">
    <location>
        <begin position="278"/>
        <end position="305"/>
    </location>
</feature>
<protein>
    <submittedName>
        <fullName evidence="7">Branched-chain amino acid ABC transporter permease</fullName>
    </submittedName>
</protein>
<comment type="subcellular location">
    <subcellularLocation>
        <location evidence="1">Cell membrane</location>
        <topology evidence="1">Multi-pass membrane protein</topology>
    </subcellularLocation>
</comment>
<reference evidence="7 8" key="1">
    <citation type="submission" date="2019-08" db="EMBL/GenBank/DDBJ databases">
        <title>In-depth cultivation of the pig gut microbiome towards novel bacterial diversity and tailored functional studies.</title>
        <authorList>
            <person name="Wylensek D."/>
            <person name="Hitch T.C.A."/>
            <person name="Clavel T."/>
        </authorList>
    </citation>
    <scope>NUCLEOTIDE SEQUENCE [LARGE SCALE GENOMIC DNA]</scope>
    <source>
        <strain evidence="7 8">Oil+RF-744-GAM-WT-6</strain>
    </source>
</reference>
<evidence type="ECO:0000256" key="4">
    <source>
        <dbReference type="ARBA" id="ARBA00022989"/>
    </source>
</evidence>
<feature type="transmembrane region" description="Helical" evidence="6">
    <location>
        <begin position="192"/>
        <end position="213"/>
    </location>
</feature>
<feature type="transmembrane region" description="Helical" evidence="6">
    <location>
        <begin position="133"/>
        <end position="154"/>
    </location>
</feature>
<dbReference type="RefSeq" id="WP_154504373.1">
    <property type="nucleotide sequence ID" value="NZ_VUMN01000013.1"/>
</dbReference>
<feature type="transmembrane region" description="Helical" evidence="6">
    <location>
        <begin position="104"/>
        <end position="126"/>
    </location>
</feature>
<dbReference type="InterPro" id="IPR001851">
    <property type="entry name" value="ABC_transp_permease"/>
</dbReference>
<sequence length="357" mass="37810">MKKNALSSIFGPKVRKRTISYVLVLALFAVVQILRSSGSLSRQITSLLVPVCAYTVAAIGLNMNVGVSGELNLGQAGFMSVGGFSAVVCSSVLSGSVTSGPVRLLISIVVGALIAGVIGWLISIPVLKLEGDYLAIVTLAFGQIIMALINNMYIGYDSTGLHFSFVNNTLKLGEGGVMIVSGPMGTAGIQTLSSFTAGVILIVIALIIVYNLIYSKSGRAIQACRDNRIAAETIGINVAKTKTLAFVVSAGLAGAAGALYMLNYSSVAATKFDFNTSILILVYVVLGGLGNMTGTIISTIVLVMLPEMLRFLSSYRMLIYALVLIAIMLISNNEKLKTWAEEFREKHFSKKGVKTNE</sequence>
<dbReference type="GO" id="GO:0005886">
    <property type="term" value="C:plasma membrane"/>
    <property type="evidence" value="ECO:0007669"/>
    <property type="project" value="UniProtKB-SubCell"/>
</dbReference>
<feature type="transmembrane region" description="Helical" evidence="6">
    <location>
        <begin position="317"/>
        <end position="333"/>
    </location>
</feature>
<evidence type="ECO:0000256" key="1">
    <source>
        <dbReference type="ARBA" id="ARBA00004651"/>
    </source>
</evidence>
<dbReference type="EMBL" id="VUMN01000013">
    <property type="protein sequence ID" value="MSS58568.1"/>
    <property type="molecule type" value="Genomic_DNA"/>
</dbReference>
<evidence type="ECO:0000313" key="8">
    <source>
        <dbReference type="Proteomes" id="UP000461880"/>
    </source>
</evidence>
<comment type="caution">
    <text evidence="7">The sequence shown here is derived from an EMBL/GenBank/DDBJ whole genome shotgun (WGS) entry which is preliminary data.</text>
</comment>
<evidence type="ECO:0000313" key="7">
    <source>
        <dbReference type="EMBL" id="MSS58568.1"/>
    </source>
</evidence>
<keyword evidence="5 6" id="KW-0472">Membrane</keyword>
<feature type="transmembrane region" description="Helical" evidence="6">
    <location>
        <begin position="244"/>
        <end position="266"/>
    </location>
</feature>
<dbReference type="Pfam" id="PF02653">
    <property type="entry name" value="BPD_transp_2"/>
    <property type="match status" value="1"/>
</dbReference>
<dbReference type="InterPro" id="IPR043428">
    <property type="entry name" value="LivM-like"/>
</dbReference>
<dbReference type="Proteomes" id="UP000461880">
    <property type="component" value="Unassembled WGS sequence"/>
</dbReference>
<dbReference type="AlphaFoldDB" id="A0A7X2NSZ1"/>
<dbReference type="PANTHER" id="PTHR30482">
    <property type="entry name" value="HIGH-AFFINITY BRANCHED-CHAIN AMINO ACID TRANSPORT SYSTEM PERMEASE"/>
    <property type="match status" value="1"/>
</dbReference>
<evidence type="ECO:0000256" key="5">
    <source>
        <dbReference type="ARBA" id="ARBA00023136"/>
    </source>
</evidence>